<accession>J2JVL0</accession>
<evidence type="ECO:0000256" key="1">
    <source>
        <dbReference type="SAM" id="SignalP"/>
    </source>
</evidence>
<gene>
    <name evidence="4" type="ORF">SU9_002870</name>
    <name evidence="3" type="ORF">SU9_25334</name>
</gene>
<evidence type="ECO:0000313" key="4">
    <source>
        <dbReference type="EMBL" id="QTZ90533.1"/>
    </source>
</evidence>
<feature type="domain" description="Peptidoglycan binding-like" evidence="2">
    <location>
        <begin position="45"/>
        <end position="94"/>
    </location>
</feature>
<name>J2JVL0_9ACTN</name>
<reference evidence="4" key="2">
    <citation type="submission" date="2021-04" db="EMBL/GenBank/DDBJ databases">
        <authorList>
            <person name="Wen M.-L."/>
            <person name="Han X.-L."/>
            <person name="Xiong J."/>
        </authorList>
    </citation>
    <scope>NUCLEOTIDE SEQUENCE</scope>
    <source>
        <strain evidence="4">AGR0001</strain>
    </source>
</reference>
<dbReference type="InterPro" id="IPR036366">
    <property type="entry name" value="PGBDSf"/>
</dbReference>
<dbReference type="Pfam" id="PF01471">
    <property type="entry name" value="PG_binding_1"/>
    <property type="match status" value="1"/>
</dbReference>
<keyword evidence="1" id="KW-0732">Signal</keyword>
<reference evidence="3" key="1">
    <citation type="journal article" date="2012" name="J. Bacteriol.">
        <title>Genome Sequence of Streptomyces auratus Strain AGR0001, a Phoslactomycin-Producing Actinomycete.</title>
        <authorList>
            <person name="Han X."/>
            <person name="Li M."/>
            <person name="Ding Z."/>
            <person name="Zhao J."/>
            <person name="Ji K."/>
            <person name="Wen M."/>
            <person name="Lu T."/>
        </authorList>
    </citation>
    <scope>NUCLEOTIDE SEQUENCE [LARGE SCALE GENOMIC DNA]</scope>
    <source>
        <strain evidence="3">AGR0001</strain>
    </source>
</reference>
<keyword evidence="5" id="KW-1185">Reference proteome</keyword>
<proteinExistence type="predicted"/>
<sequence>MTTRLGLLAAAVAVITGGLSTTADASPAAATLQYGSQGYGVKCVQEAVNDWAWRTGRGWPLSVDGGFGSGTRTWVKKFQSASGVSADGVVGQQTGNSVLANLQGDSTWRHDCYDYVPSTHG</sequence>
<dbReference type="STRING" id="1160718.SU9_25334"/>
<dbReference type="KEGG" id="sauh:SU9_002870"/>
<organism evidence="3">
    <name type="scientific">Streptomyces auratus AGR0001</name>
    <dbReference type="NCBI Taxonomy" id="1160718"/>
    <lineage>
        <taxon>Bacteria</taxon>
        <taxon>Bacillati</taxon>
        <taxon>Actinomycetota</taxon>
        <taxon>Actinomycetes</taxon>
        <taxon>Kitasatosporales</taxon>
        <taxon>Streptomycetaceae</taxon>
        <taxon>Streptomyces</taxon>
    </lineage>
</organism>
<dbReference type="EMBL" id="AJGV01000155">
    <property type="protein sequence ID" value="EJJ04145.1"/>
    <property type="molecule type" value="Genomic_DNA"/>
</dbReference>
<dbReference type="Proteomes" id="UP000009036">
    <property type="component" value="Chromosome"/>
</dbReference>
<protein>
    <submittedName>
        <fullName evidence="4">Peptidoglycan-binding protein</fullName>
    </submittedName>
    <submittedName>
        <fullName evidence="3">Putative peptidoglycan-binding domain-containing protein</fullName>
    </submittedName>
</protein>
<feature type="signal peptide" evidence="1">
    <location>
        <begin position="1"/>
        <end position="25"/>
    </location>
</feature>
<dbReference type="RefSeq" id="WP_006606574.1">
    <property type="nucleotide sequence ID" value="NZ_CP072931.1"/>
</dbReference>
<evidence type="ECO:0000313" key="5">
    <source>
        <dbReference type="Proteomes" id="UP000009036"/>
    </source>
</evidence>
<dbReference type="SUPFAM" id="SSF47090">
    <property type="entry name" value="PGBD-like"/>
    <property type="match status" value="1"/>
</dbReference>
<dbReference type="AlphaFoldDB" id="J2JVL0"/>
<evidence type="ECO:0000259" key="2">
    <source>
        <dbReference type="Pfam" id="PF01471"/>
    </source>
</evidence>
<dbReference type="InterPro" id="IPR036365">
    <property type="entry name" value="PGBD-like_sf"/>
</dbReference>
<feature type="chain" id="PRO_5036284009" evidence="1">
    <location>
        <begin position="26"/>
        <end position="121"/>
    </location>
</feature>
<dbReference type="InterPro" id="IPR002477">
    <property type="entry name" value="Peptidoglycan-bd-like"/>
</dbReference>
<dbReference type="EMBL" id="CP072931">
    <property type="protein sequence ID" value="QTZ90533.1"/>
    <property type="molecule type" value="Genomic_DNA"/>
</dbReference>
<dbReference type="PATRIC" id="fig|1160718.3.peg.5127"/>
<dbReference type="Gene3D" id="1.10.101.10">
    <property type="entry name" value="PGBD-like superfamily/PGBD"/>
    <property type="match status" value="1"/>
</dbReference>
<evidence type="ECO:0000313" key="3">
    <source>
        <dbReference type="EMBL" id="EJJ04145.1"/>
    </source>
</evidence>
<dbReference type="HOGENOM" id="CLU_2036637_0_0_11"/>
<dbReference type="eggNOG" id="COG3409">
    <property type="taxonomic scope" value="Bacteria"/>
</dbReference>